<dbReference type="PANTHER" id="PTHR48466:SF2">
    <property type="entry name" value="OS10G0509000 PROTEIN"/>
    <property type="match status" value="1"/>
</dbReference>
<feature type="coiled-coil region" evidence="8">
    <location>
        <begin position="524"/>
        <end position="612"/>
    </location>
</feature>
<dbReference type="PANTHER" id="PTHR48466">
    <property type="entry name" value="OS10G0509000 PROTEIN-RELATED"/>
    <property type="match status" value="1"/>
</dbReference>
<name>A0A0H4VPW3_9BACT</name>
<comment type="function">
    <text evidence="7">Acts as a ribosome collision sensor, splitting the ribosome into its 2 subunits. Detects stalled/collided 70S ribosomes which it binds and splits by an ATP-hydrolysis driven conformational change. Acts upstream of the ribosome quality control system (RQC), a ribosome-associated complex that mediates the extraction of incompletely synthesized nascent chains from stalled ribosomes and their subsequent degradation. Probably generates substrates for RQC.</text>
</comment>
<organism evidence="11 12">
    <name type="scientific">Rufibacter radiotolerans</name>
    <dbReference type="NCBI Taxonomy" id="1379910"/>
    <lineage>
        <taxon>Bacteria</taxon>
        <taxon>Pseudomonadati</taxon>
        <taxon>Bacteroidota</taxon>
        <taxon>Cytophagia</taxon>
        <taxon>Cytophagales</taxon>
        <taxon>Hymenobacteraceae</taxon>
        <taxon>Rufibacter</taxon>
    </lineage>
</organism>
<dbReference type="InterPro" id="IPR007696">
    <property type="entry name" value="DNA_mismatch_repair_MutS_core"/>
</dbReference>
<dbReference type="GO" id="GO:0140664">
    <property type="term" value="F:ATP-dependent DNA damage sensor activity"/>
    <property type="evidence" value="ECO:0007669"/>
    <property type="project" value="InterPro"/>
</dbReference>
<gene>
    <name evidence="7" type="primary">mutS2</name>
    <name evidence="7" type="synonym">rqcU</name>
    <name evidence="11" type="ORF">TH63_09065</name>
</gene>
<dbReference type="InterPro" id="IPR036187">
    <property type="entry name" value="DNA_mismatch_repair_MutS_sf"/>
</dbReference>
<evidence type="ECO:0000256" key="4">
    <source>
        <dbReference type="ARBA" id="ARBA00022840"/>
    </source>
</evidence>
<dbReference type="GO" id="GO:0043023">
    <property type="term" value="F:ribosomal large subunit binding"/>
    <property type="evidence" value="ECO:0007669"/>
    <property type="project" value="UniProtKB-UniRule"/>
</dbReference>
<dbReference type="SMART" id="SM00463">
    <property type="entry name" value="SMR"/>
    <property type="match status" value="1"/>
</dbReference>
<evidence type="ECO:0000256" key="7">
    <source>
        <dbReference type="HAMAP-Rule" id="MF_00092"/>
    </source>
</evidence>
<evidence type="ECO:0000313" key="11">
    <source>
        <dbReference type="EMBL" id="AKQ45764.1"/>
    </source>
</evidence>
<dbReference type="EC" id="3.6.4.-" evidence="7"/>
<comment type="similarity">
    <text evidence="7">Belongs to the DNA mismatch repair MutS family. MutS2 subfamily.</text>
</comment>
<evidence type="ECO:0000256" key="5">
    <source>
        <dbReference type="ARBA" id="ARBA00022884"/>
    </source>
</evidence>
<evidence type="ECO:0000256" key="2">
    <source>
        <dbReference type="ARBA" id="ARBA00022741"/>
    </source>
</evidence>
<dbReference type="KEGG" id="ruf:TH63_09065"/>
<keyword evidence="6 7" id="KW-0238">DNA-binding</keyword>
<keyword evidence="2 7" id="KW-0547">Nucleotide-binding</keyword>
<keyword evidence="7" id="KW-0255">Endonuclease</keyword>
<dbReference type="STRING" id="1379910.TH63_09065"/>
<dbReference type="PIRSF" id="PIRSF005814">
    <property type="entry name" value="MutS_YshD"/>
    <property type="match status" value="1"/>
</dbReference>
<dbReference type="EC" id="3.1.-.-" evidence="7"/>
<keyword evidence="5 7" id="KW-0694">RNA-binding</keyword>
<dbReference type="InterPro" id="IPR036063">
    <property type="entry name" value="Smr_dom_sf"/>
</dbReference>
<dbReference type="GO" id="GO:0072344">
    <property type="term" value="P:rescue of stalled ribosome"/>
    <property type="evidence" value="ECO:0007669"/>
    <property type="project" value="UniProtKB-UniRule"/>
</dbReference>
<evidence type="ECO:0000256" key="1">
    <source>
        <dbReference type="ARBA" id="ARBA00022730"/>
    </source>
</evidence>
<dbReference type="SUPFAM" id="SSF48334">
    <property type="entry name" value="DNA repair protein MutS, domain III"/>
    <property type="match status" value="1"/>
</dbReference>
<dbReference type="InterPro" id="IPR027417">
    <property type="entry name" value="P-loop_NTPase"/>
</dbReference>
<dbReference type="GO" id="GO:0005524">
    <property type="term" value="F:ATP binding"/>
    <property type="evidence" value="ECO:0007669"/>
    <property type="project" value="UniProtKB-UniRule"/>
</dbReference>
<dbReference type="SUPFAM" id="SSF160443">
    <property type="entry name" value="SMR domain-like"/>
    <property type="match status" value="1"/>
</dbReference>
<feature type="region of interest" description="Disordered" evidence="9">
    <location>
        <begin position="629"/>
        <end position="651"/>
    </location>
</feature>
<dbReference type="PATRIC" id="fig|1379910.4.peg.1967"/>
<dbReference type="RefSeq" id="WP_048920667.1">
    <property type="nucleotide sequence ID" value="NZ_CP010777.1"/>
</dbReference>
<dbReference type="Pfam" id="PF01713">
    <property type="entry name" value="Smr"/>
    <property type="match status" value="1"/>
</dbReference>
<dbReference type="GO" id="GO:0019843">
    <property type="term" value="F:rRNA binding"/>
    <property type="evidence" value="ECO:0007669"/>
    <property type="project" value="UniProtKB-UniRule"/>
</dbReference>
<evidence type="ECO:0000259" key="10">
    <source>
        <dbReference type="PROSITE" id="PS50828"/>
    </source>
</evidence>
<dbReference type="AlphaFoldDB" id="A0A0H4VPW3"/>
<keyword evidence="4 7" id="KW-0067">ATP-binding</keyword>
<dbReference type="FunFam" id="3.40.50.300:FF:001531">
    <property type="entry name" value="Endonuclease MutS2"/>
    <property type="match status" value="1"/>
</dbReference>
<protein>
    <recommendedName>
        <fullName evidence="7">Endonuclease MutS2</fullName>
        <ecNumber evidence="7">3.1.-.-</ecNumber>
    </recommendedName>
    <alternativeName>
        <fullName evidence="7">Ribosome-associated protein quality control-upstream factor</fullName>
        <shortName evidence="7">RQC-upstream factor</shortName>
        <shortName evidence="7">RqcU</shortName>
        <ecNumber evidence="7">3.6.4.-</ecNumber>
    </alternativeName>
</protein>
<dbReference type="GO" id="GO:0006298">
    <property type="term" value="P:mismatch repair"/>
    <property type="evidence" value="ECO:0007669"/>
    <property type="project" value="InterPro"/>
</dbReference>
<dbReference type="SUPFAM" id="SSF52540">
    <property type="entry name" value="P-loop containing nucleoside triphosphate hydrolases"/>
    <property type="match status" value="1"/>
</dbReference>
<dbReference type="InterPro" id="IPR046893">
    <property type="entry name" value="MSSS"/>
</dbReference>
<proteinExistence type="inferred from homology"/>
<evidence type="ECO:0000256" key="6">
    <source>
        <dbReference type="ARBA" id="ARBA00023125"/>
    </source>
</evidence>
<reference evidence="11 12" key="1">
    <citation type="submission" date="2015-01" db="EMBL/GenBank/DDBJ databases">
        <title>Rufibacter sp./DG31D/ whole genome sequencing.</title>
        <authorList>
            <person name="Kim M.K."/>
            <person name="Srinivasan S."/>
            <person name="Lee J.-J."/>
        </authorList>
    </citation>
    <scope>NUCLEOTIDE SEQUENCE [LARGE SCALE GENOMIC DNA]</scope>
    <source>
        <strain evidence="11 12">DG31D</strain>
    </source>
</reference>
<dbReference type="OrthoDB" id="9808166at2"/>
<evidence type="ECO:0000256" key="8">
    <source>
        <dbReference type="SAM" id="Coils"/>
    </source>
</evidence>
<dbReference type="InterPro" id="IPR005747">
    <property type="entry name" value="MutS2"/>
</dbReference>
<keyword evidence="3 7" id="KW-0378">Hydrolase</keyword>
<feature type="domain" description="Smr" evidence="10">
    <location>
        <begin position="727"/>
        <end position="802"/>
    </location>
</feature>
<dbReference type="Proteomes" id="UP000036458">
    <property type="component" value="Chromosome"/>
</dbReference>
<dbReference type="GO" id="GO:0030983">
    <property type="term" value="F:mismatched DNA binding"/>
    <property type="evidence" value="ECO:0007669"/>
    <property type="project" value="InterPro"/>
</dbReference>
<dbReference type="PROSITE" id="PS50828">
    <property type="entry name" value="SMR"/>
    <property type="match status" value="1"/>
</dbReference>
<dbReference type="Pfam" id="PF00488">
    <property type="entry name" value="MutS_V"/>
    <property type="match status" value="1"/>
</dbReference>
<dbReference type="GO" id="GO:0045910">
    <property type="term" value="P:negative regulation of DNA recombination"/>
    <property type="evidence" value="ECO:0007669"/>
    <property type="project" value="InterPro"/>
</dbReference>
<dbReference type="GO" id="GO:0016887">
    <property type="term" value="F:ATP hydrolysis activity"/>
    <property type="evidence" value="ECO:0007669"/>
    <property type="project" value="InterPro"/>
</dbReference>
<keyword evidence="1 7" id="KW-0699">rRNA-binding</keyword>
<dbReference type="Pfam" id="PF20297">
    <property type="entry name" value="MSSS"/>
    <property type="match status" value="1"/>
</dbReference>
<dbReference type="SMART" id="SM00533">
    <property type="entry name" value="MUTSd"/>
    <property type="match status" value="1"/>
</dbReference>
<dbReference type="EMBL" id="CP010777">
    <property type="protein sequence ID" value="AKQ45764.1"/>
    <property type="molecule type" value="Genomic_DNA"/>
</dbReference>
<dbReference type="Gene3D" id="3.30.1370.110">
    <property type="match status" value="1"/>
</dbReference>
<dbReference type="NCBIfam" id="TIGR01069">
    <property type="entry name" value="mutS2"/>
    <property type="match status" value="1"/>
</dbReference>
<dbReference type="SMART" id="SM00534">
    <property type="entry name" value="MUTSac"/>
    <property type="match status" value="1"/>
</dbReference>
<dbReference type="InterPro" id="IPR045076">
    <property type="entry name" value="MutS"/>
</dbReference>
<evidence type="ECO:0000256" key="3">
    <source>
        <dbReference type="ARBA" id="ARBA00022801"/>
    </source>
</evidence>
<keyword evidence="8" id="KW-0175">Coiled coil</keyword>
<dbReference type="HAMAP" id="MF_00092">
    <property type="entry name" value="MutS2"/>
    <property type="match status" value="1"/>
</dbReference>
<dbReference type="InterPro" id="IPR002625">
    <property type="entry name" value="Smr_dom"/>
</dbReference>
<dbReference type="Gene3D" id="3.40.50.300">
    <property type="entry name" value="P-loop containing nucleotide triphosphate hydrolases"/>
    <property type="match status" value="1"/>
</dbReference>
<comment type="subunit">
    <text evidence="7">Homodimer. Binds to stalled ribosomes, contacting rRNA.</text>
</comment>
<feature type="binding site" evidence="7">
    <location>
        <begin position="343"/>
        <end position="350"/>
    </location>
    <ligand>
        <name>ATP</name>
        <dbReference type="ChEBI" id="CHEBI:30616"/>
    </ligand>
</feature>
<dbReference type="GO" id="GO:0004519">
    <property type="term" value="F:endonuclease activity"/>
    <property type="evidence" value="ECO:0007669"/>
    <property type="project" value="UniProtKB-UniRule"/>
</dbReference>
<comment type="function">
    <text evidence="7">Endonuclease that is involved in the suppression of homologous recombination and thus may have a key role in the control of bacterial genetic diversity.</text>
</comment>
<keyword evidence="12" id="KW-1185">Reference proteome</keyword>
<accession>A0A0H4VPW3</accession>
<sequence>MIYPSNFEQKIGFTQIREMLSEACLSSLGRRFVERVHFLDRFDLVQRLLQQAEEFAHILRAGEDFPSQYYFDVTEHLNRASLEGAFLEVRGVYEVKMSLRAIRQALGFFVESEEDEYPALKALTQGVEVDRQLIAALEKLVDDSGNVKDDASPELQRVKRDLIGQQTQLRKQIASIMRHAKNEGWTPADAEPTIRGGRLVIPVIAEFKRRIKGLIHDESATGQTVYLEPETVFELNNDIKDLENAYHRELIRLLTAVTNQLRHHLPGLRKAYQFLSLLDFIRAKAIVANRIGALMPVLHKAPIMKWNNARHPILHLTLQSHGKQAVPLSLELDQEQRILLISGPNAGGKSVAMKTAGLLQYMLQCGLLIPVAENSEAGLFSDIFLDMGDEQSIENDLSTYSSHLQNMKQFVLFADKKSLILIDEFGTGTEPALGGAIAEAVLDSLHKQKVFGVITTHYTNLKNYAEKTPGIVNGAMRYNPAELQPLYQLEIGKPGSSFALEIARKIGLPKNILEKAGTLVGKEKIRYDKLLEQLEQEKTDLERRNAAAAKQERKMQKAVEEYTALKQHLEESKQDIIRTAKGQAKLLLKDANQQIESTIEQIKRSNADKEQTKVARQQLDTFKEKLTPEPKPVVRRNGTAPSGPLQPGDRVGLIGQDSVGELLAIKGKTAEVSFGGLKTIVKLEKLERPDPNVVREKAKKEKEAAAAVAPSRGLDVTQRMADFQYTLDVRGQRAEEALTTVMNFMDDAIMLGMPEVKIIHGRGNGILKQVIRDYVRSLREVASVADEHVERGGDGVSMIVLK</sequence>
<evidence type="ECO:0000313" key="12">
    <source>
        <dbReference type="Proteomes" id="UP000036458"/>
    </source>
</evidence>
<keyword evidence="7" id="KW-0540">Nuclease</keyword>
<dbReference type="InterPro" id="IPR000432">
    <property type="entry name" value="DNA_mismatch_repair_MutS_C"/>
</dbReference>
<evidence type="ECO:0000256" key="9">
    <source>
        <dbReference type="SAM" id="MobiDB-lite"/>
    </source>
</evidence>